<keyword evidence="2" id="KW-1185">Reference proteome</keyword>
<protein>
    <submittedName>
        <fullName evidence="1">Uncharacterized protein</fullName>
    </submittedName>
</protein>
<gene>
    <name evidence="1" type="ORF">IPZ78_00460</name>
</gene>
<evidence type="ECO:0000313" key="1">
    <source>
        <dbReference type="EMBL" id="MCA5003614.1"/>
    </source>
</evidence>
<dbReference type="EMBL" id="JADEYP010000001">
    <property type="protein sequence ID" value="MCA5003614.1"/>
    <property type="molecule type" value="Genomic_DNA"/>
</dbReference>
<proteinExistence type="predicted"/>
<comment type="caution">
    <text evidence="1">The sequence shown here is derived from an EMBL/GenBank/DDBJ whole genome shotgun (WGS) entry which is preliminary data.</text>
</comment>
<sequence>MKMFYTFILILILFPSCKNDTRVLDFGDFTIEVPKTWKIIKQQSIDSYVGTIAIDERDTIYFDLGWYSNNLDERKPYEIKDNKLYLKNLQKSTNTTTYFDYIGEVNSVDTNKYLKNKYSFDTINNRLAKIVTPKIPEDGTTGIYMDSLWEAGSGVDRFQLNGKNLSRNNHDRLLKAIKTLKFKSK</sequence>
<accession>A0ABS7Z4B9</accession>
<evidence type="ECO:0000313" key="2">
    <source>
        <dbReference type="Proteomes" id="UP001165302"/>
    </source>
</evidence>
<dbReference type="RefSeq" id="WP_225550950.1">
    <property type="nucleotide sequence ID" value="NZ_JADEYP010000001.1"/>
</dbReference>
<name>A0ABS7Z4B9_9SPHI</name>
<organism evidence="1 2">
    <name type="scientific">Sphingobacterium bovistauri</name>
    <dbReference type="NCBI Taxonomy" id="2781959"/>
    <lineage>
        <taxon>Bacteria</taxon>
        <taxon>Pseudomonadati</taxon>
        <taxon>Bacteroidota</taxon>
        <taxon>Sphingobacteriia</taxon>
        <taxon>Sphingobacteriales</taxon>
        <taxon>Sphingobacteriaceae</taxon>
        <taxon>Sphingobacterium</taxon>
    </lineage>
</organism>
<dbReference type="Proteomes" id="UP001165302">
    <property type="component" value="Unassembled WGS sequence"/>
</dbReference>
<reference evidence="1" key="1">
    <citation type="submission" date="2020-10" db="EMBL/GenBank/DDBJ databases">
        <authorList>
            <person name="Lu T."/>
            <person name="Wang Q."/>
            <person name="Han X."/>
        </authorList>
    </citation>
    <scope>NUCLEOTIDE SEQUENCE</scope>
    <source>
        <strain evidence="1">WQ 366</strain>
    </source>
</reference>